<feature type="binding site" evidence="6">
    <location>
        <begin position="143"/>
        <end position="144"/>
    </location>
    <ligand>
        <name>NAD(+)</name>
        <dbReference type="ChEBI" id="CHEBI:57540"/>
    </ligand>
</feature>
<feature type="binding site" evidence="6">
    <location>
        <position position="76"/>
    </location>
    <ligand>
        <name>NAD(+)</name>
        <dbReference type="ChEBI" id="CHEBI:57540"/>
    </ligand>
</feature>
<dbReference type="InterPro" id="IPR017438">
    <property type="entry name" value="ATP-NAD_kinase_N"/>
</dbReference>
<reference evidence="8" key="1">
    <citation type="journal article" date="2019" name="Int. J. Syst. Evol. Microbiol.">
        <title>The Global Catalogue of Microorganisms (GCM) 10K type strain sequencing project: providing services to taxonomists for standard genome sequencing and annotation.</title>
        <authorList>
            <consortium name="The Broad Institute Genomics Platform"/>
            <consortium name="The Broad Institute Genome Sequencing Center for Infectious Disease"/>
            <person name="Wu L."/>
            <person name="Ma J."/>
        </authorList>
    </citation>
    <scope>NUCLEOTIDE SEQUENCE [LARGE SCALE GENOMIC DNA]</scope>
    <source>
        <strain evidence="8">JCM 17563</strain>
    </source>
</reference>
<dbReference type="InterPro" id="IPR016064">
    <property type="entry name" value="NAD/diacylglycerol_kinase_sf"/>
</dbReference>
<comment type="caution">
    <text evidence="7">The sequence shown here is derived from an EMBL/GenBank/DDBJ whole genome shotgun (WGS) entry which is preliminary data.</text>
</comment>
<evidence type="ECO:0000256" key="4">
    <source>
        <dbReference type="ARBA" id="ARBA00023027"/>
    </source>
</evidence>
<gene>
    <name evidence="6" type="primary">nadK</name>
    <name evidence="7" type="ORF">GCM10022280_13580</name>
</gene>
<feature type="binding site" evidence="6">
    <location>
        <position position="208"/>
    </location>
    <ligand>
        <name>NAD(+)</name>
        <dbReference type="ChEBI" id="CHEBI:57540"/>
    </ligand>
</feature>
<accession>A0ABP7ST24</accession>
<name>A0ABP7ST24_9SPHN</name>
<dbReference type="InterPro" id="IPR002504">
    <property type="entry name" value="NADK"/>
</dbReference>
<dbReference type="HAMAP" id="MF_00361">
    <property type="entry name" value="NAD_kinase"/>
    <property type="match status" value="1"/>
</dbReference>
<keyword evidence="1 6" id="KW-0808">Transferase</keyword>
<proteinExistence type="inferred from homology"/>
<dbReference type="GO" id="GO:0016301">
    <property type="term" value="F:kinase activity"/>
    <property type="evidence" value="ECO:0007669"/>
    <property type="project" value="UniProtKB-KW"/>
</dbReference>
<dbReference type="Proteomes" id="UP001500235">
    <property type="component" value="Unassembled WGS sequence"/>
</dbReference>
<keyword evidence="4 6" id="KW-0520">NAD</keyword>
<evidence type="ECO:0000313" key="8">
    <source>
        <dbReference type="Proteomes" id="UP001500235"/>
    </source>
</evidence>
<comment type="caution">
    <text evidence="6">Lacks conserved residue(s) required for the propagation of feature annotation.</text>
</comment>
<feature type="binding site" evidence="6">
    <location>
        <position position="181"/>
    </location>
    <ligand>
        <name>NAD(+)</name>
        <dbReference type="ChEBI" id="CHEBI:57540"/>
    </ligand>
</feature>
<dbReference type="InterPro" id="IPR017437">
    <property type="entry name" value="ATP-NAD_kinase_PpnK-typ_C"/>
</dbReference>
<dbReference type="SUPFAM" id="SSF111331">
    <property type="entry name" value="NAD kinase/diacylglycerol kinase-like"/>
    <property type="match status" value="1"/>
</dbReference>
<feature type="binding site" evidence="6">
    <location>
        <position position="173"/>
    </location>
    <ligand>
        <name>NAD(+)</name>
        <dbReference type="ChEBI" id="CHEBI:57540"/>
    </ligand>
</feature>
<dbReference type="Gene3D" id="2.60.200.30">
    <property type="entry name" value="Probable inorganic polyphosphate/atp-NAD kinase, domain 2"/>
    <property type="match status" value="1"/>
</dbReference>
<feature type="binding site" evidence="6">
    <location>
        <begin position="184"/>
        <end position="189"/>
    </location>
    <ligand>
        <name>NAD(+)</name>
        <dbReference type="ChEBI" id="CHEBI:57540"/>
    </ligand>
</feature>
<feature type="active site" description="Proton acceptor" evidence="6">
    <location>
        <position position="71"/>
    </location>
</feature>
<comment type="subcellular location">
    <subcellularLocation>
        <location evidence="6">Cytoplasm</location>
    </subcellularLocation>
</comment>
<dbReference type="EC" id="2.7.1.23" evidence="6"/>
<keyword evidence="2 6" id="KW-0418">Kinase</keyword>
<comment type="similarity">
    <text evidence="6">Belongs to the NAD kinase family.</text>
</comment>
<evidence type="ECO:0000256" key="6">
    <source>
        <dbReference type="HAMAP-Rule" id="MF_00361"/>
    </source>
</evidence>
<evidence type="ECO:0000256" key="5">
    <source>
        <dbReference type="ARBA" id="ARBA00047925"/>
    </source>
</evidence>
<protein>
    <recommendedName>
        <fullName evidence="6">NAD kinase</fullName>
        <ecNumber evidence="6">2.7.1.23</ecNumber>
    </recommendedName>
    <alternativeName>
        <fullName evidence="6">ATP-dependent NAD kinase</fullName>
    </alternativeName>
</protein>
<comment type="catalytic activity">
    <reaction evidence="5 6">
        <text>NAD(+) + ATP = ADP + NADP(+) + H(+)</text>
        <dbReference type="Rhea" id="RHEA:18629"/>
        <dbReference type="ChEBI" id="CHEBI:15378"/>
        <dbReference type="ChEBI" id="CHEBI:30616"/>
        <dbReference type="ChEBI" id="CHEBI:57540"/>
        <dbReference type="ChEBI" id="CHEBI:58349"/>
        <dbReference type="ChEBI" id="CHEBI:456216"/>
        <dbReference type="EC" id="2.7.1.23"/>
    </reaction>
</comment>
<dbReference type="NCBIfam" id="NF003406">
    <property type="entry name" value="PRK04761.1"/>
    <property type="match status" value="1"/>
</dbReference>
<evidence type="ECO:0000256" key="1">
    <source>
        <dbReference type="ARBA" id="ARBA00022679"/>
    </source>
</evidence>
<dbReference type="PANTHER" id="PTHR20275:SF0">
    <property type="entry name" value="NAD KINASE"/>
    <property type="match status" value="1"/>
</dbReference>
<evidence type="ECO:0000313" key="7">
    <source>
        <dbReference type="EMBL" id="GAA4016007.1"/>
    </source>
</evidence>
<dbReference type="Gene3D" id="3.40.50.10330">
    <property type="entry name" value="Probable inorganic polyphosphate/atp-NAD kinase, domain 1"/>
    <property type="match status" value="1"/>
</dbReference>
<dbReference type="Pfam" id="PF20143">
    <property type="entry name" value="NAD_kinase_C"/>
    <property type="match status" value="1"/>
</dbReference>
<comment type="function">
    <text evidence="6">Involved in the regulation of the intracellular balance of NAD and NADP, and is a key enzyme in the biosynthesis of NADP. Catalyzes specifically the phosphorylation on 2'-hydroxyl of the adenosine moiety of NAD to yield NADP.</text>
</comment>
<keyword evidence="6" id="KW-0067">ATP-binding</keyword>
<keyword evidence="6" id="KW-0547">Nucleotide-binding</keyword>
<dbReference type="EMBL" id="BAABBQ010000001">
    <property type="protein sequence ID" value="GAA4016007.1"/>
    <property type="molecule type" value="Genomic_DNA"/>
</dbReference>
<feature type="binding site" evidence="6">
    <location>
        <begin position="71"/>
        <end position="72"/>
    </location>
    <ligand>
        <name>NAD(+)</name>
        <dbReference type="ChEBI" id="CHEBI:57540"/>
    </ligand>
</feature>
<organism evidence="7 8">
    <name type="scientific">Sphingomonas swuensis</name>
    <dbReference type="NCBI Taxonomy" id="977800"/>
    <lineage>
        <taxon>Bacteria</taxon>
        <taxon>Pseudomonadati</taxon>
        <taxon>Pseudomonadota</taxon>
        <taxon>Alphaproteobacteria</taxon>
        <taxon>Sphingomonadales</taxon>
        <taxon>Sphingomonadaceae</taxon>
        <taxon>Sphingomonas</taxon>
    </lineage>
</organism>
<evidence type="ECO:0000256" key="3">
    <source>
        <dbReference type="ARBA" id="ARBA00022857"/>
    </source>
</evidence>
<keyword evidence="6" id="KW-0963">Cytoplasm</keyword>
<keyword evidence="3 6" id="KW-0521">NADP</keyword>
<keyword evidence="8" id="KW-1185">Reference proteome</keyword>
<dbReference type="PANTHER" id="PTHR20275">
    <property type="entry name" value="NAD KINASE"/>
    <property type="match status" value="1"/>
</dbReference>
<evidence type="ECO:0000256" key="2">
    <source>
        <dbReference type="ARBA" id="ARBA00022777"/>
    </source>
</evidence>
<sequence>MLAEATHRRGRQLLNADAFPASPTRIDLAAEGIALVASRGEAAQAAAAMLRRRYLFADEQNARILVALGGDGFMLHTLHQMLDGGEARPVFGINRGTIGFLMNEWRLDNLGARIASAKAVNVLPLTMRAETIHGDEWTHAAINEVSLLRETRQAAKIEVIVNGRVVLPEVVSDGVLVATPAGSTAYNFSAGGPILPLSAPLLALTPIAPFRPRRWSGAILTDDASVCFRVHEPADRLVAAVADQFEVRDVSLVEVSLDRSRPLTLLFDPDHALDERIAAEQFAT</sequence>
<comment type="cofactor">
    <cofactor evidence="6">
        <name>a divalent metal cation</name>
        <dbReference type="ChEBI" id="CHEBI:60240"/>
    </cofactor>
</comment>